<organism evidence="1 2">
    <name type="scientific">Funneliformis mosseae</name>
    <name type="common">Endomycorrhizal fungus</name>
    <name type="synonym">Glomus mosseae</name>
    <dbReference type="NCBI Taxonomy" id="27381"/>
    <lineage>
        <taxon>Eukaryota</taxon>
        <taxon>Fungi</taxon>
        <taxon>Fungi incertae sedis</taxon>
        <taxon>Mucoromycota</taxon>
        <taxon>Glomeromycotina</taxon>
        <taxon>Glomeromycetes</taxon>
        <taxon>Glomerales</taxon>
        <taxon>Glomeraceae</taxon>
        <taxon>Funneliformis</taxon>
    </lineage>
</organism>
<comment type="caution">
    <text evidence="1">The sequence shown here is derived from an EMBL/GenBank/DDBJ whole genome shotgun (WGS) entry which is preliminary data.</text>
</comment>
<evidence type="ECO:0000313" key="1">
    <source>
        <dbReference type="EMBL" id="CAG8553587.1"/>
    </source>
</evidence>
<name>A0A9N9B573_FUNMO</name>
<evidence type="ECO:0000313" key="2">
    <source>
        <dbReference type="Proteomes" id="UP000789375"/>
    </source>
</evidence>
<reference evidence="1" key="1">
    <citation type="submission" date="2021-06" db="EMBL/GenBank/DDBJ databases">
        <authorList>
            <person name="Kallberg Y."/>
            <person name="Tangrot J."/>
            <person name="Rosling A."/>
        </authorList>
    </citation>
    <scope>NUCLEOTIDE SEQUENCE</scope>
    <source>
        <strain evidence="1">87-6 pot B 2015</strain>
    </source>
</reference>
<gene>
    <name evidence="1" type="ORF">FMOSSE_LOCUS6595</name>
</gene>
<dbReference type="Proteomes" id="UP000789375">
    <property type="component" value="Unassembled WGS sequence"/>
</dbReference>
<dbReference type="AlphaFoldDB" id="A0A9N9B573"/>
<dbReference type="EMBL" id="CAJVPP010001406">
    <property type="protein sequence ID" value="CAG8553587.1"/>
    <property type="molecule type" value="Genomic_DNA"/>
</dbReference>
<sequence length="88" mass="10005">MEYCINSQVDNSRNLNTVCLAAMGTLAYWEMSHLKFRGRFMYSGILSCATIRYQLLTHLRAHFRILGAEPAKFICNHAVLNSIIGSSY</sequence>
<accession>A0A9N9B573</accession>
<proteinExistence type="predicted"/>
<protein>
    <submittedName>
        <fullName evidence="1">9536_t:CDS:1</fullName>
    </submittedName>
</protein>
<keyword evidence="2" id="KW-1185">Reference proteome</keyword>